<gene>
    <name evidence="2" type="ORF">ACFQ1T_13655</name>
</gene>
<feature type="compositionally biased region" description="Low complexity" evidence="1">
    <location>
        <begin position="1"/>
        <end position="13"/>
    </location>
</feature>
<protein>
    <submittedName>
        <fullName evidence="2">DUF2934 domain-containing protein</fullName>
    </submittedName>
</protein>
<dbReference type="InterPro" id="IPR021327">
    <property type="entry name" value="DUF2934"/>
</dbReference>
<keyword evidence="3" id="KW-1185">Reference proteome</keyword>
<dbReference type="EMBL" id="JBHTJW010000004">
    <property type="protein sequence ID" value="MFD0930829.1"/>
    <property type="molecule type" value="Genomic_DNA"/>
</dbReference>
<feature type="region of interest" description="Disordered" evidence="1">
    <location>
        <begin position="1"/>
        <end position="41"/>
    </location>
</feature>
<name>A0ABW3GKV5_9PROT</name>
<evidence type="ECO:0000313" key="2">
    <source>
        <dbReference type="EMBL" id="MFD0930829.1"/>
    </source>
</evidence>
<dbReference type="Proteomes" id="UP001597106">
    <property type="component" value="Unassembled WGS sequence"/>
</dbReference>
<organism evidence="2 3">
    <name type="scientific">Methylophilus glucosoxydans</name>
    <dbReference type="NCBI Taxonomy" id="752553"/>
    <lineage>
        <taxon>Bacteria</taxon>
        <taxon>Pseudomonadati</taxon>
        <taxon>Pseudomonadota</taxon>
        <taxon>Betaproteobacteria</taxon>
        <taxon>Nitrosomonadales</taxon>
        <taxon>Methylophilaceae</taxon>
        <taxon>Methylophilus</taxon>
    </lineage>
</organism>
<sequence>MATSKTTDVSAKKTSAKKAAPKTDTPKTKSASPRKKSVKPSIITSEERYKMIEIAAYYIAEKNGFGDSHMDYWLQAEKEIDHKLNA</sequence>
<proteinExistence type="predicted"/>
<dbReference type="Pfam" id="PF11154">
    <property type="entry name" value="DUF2934"/>
    <property type="match status" value="1"/>
</dbReference>
<reference evidence="3" key="1">
    <citation type="journal article" date="2019" name="Int. J. Syst. Evol. Microbiol.">
        <title>The Global Catalogue of Microorganisms (GCM) 10K type strain sequencing project: providing services to taxonomists for standard genome sequencing and annotation.</title>
        <authorList>
            <consortium name="The Broad Institute Genomics Platform"/>
            <consortium name="The Broad Institute Genome Sequencing Center for Infectious Disease"/>
            <person name="Wu L."/>
            <person name="Ma J."/>
        </authorList>
    </citation>
    <scope>NUCLEOTIDE SEQUENCE [LARGE SCALE GENOMIC DNA]</scope>
    <source>
        <strain evidence="3">CCUG 59685</strain>
    </source>
</reference>
<evidence type="ECO:0000313" key="3">
    <source>
        <dbReference type="Proteomes" id="UP001597106"/>
    </source>
</evidence>
<accession>A0ABW3GKV5</accession>
<comment type="caution">
    <text evidence="2">The sequence shown here is derived from an EMBL/GenBank/DDBJ whole genome shotgun (WGS) entry which is preliminary data.</text>
</comment>
<dbReference type="RefSeq" id="WP_379077743.1">
    <property type="nucleotide sequence ID" value="NZ_JBHTJW010000004.1"/>
</dbReference>
<evidence type="ECO:0000256" key="1">
    <source>
        <dbReference type="SAM" id="MobiDB-lite"/>
    </source>
</evidence>